<accession>A0ABS4JPG5</accession>
<keyword evidence="3" id="KW-1185">Reference proteome</keyword>
<feature type="coiled-coil region" evidence="1">
    <location>
        <begin position="18"/>
        <end position="120"/>
    </location>
</feature>
<evidence type="ECO:0000256" key="1">
    <source>
        <dbReference type="SAM" id="Coils"/>
    </source>
</evidence>
<keyword evidence="1" id="KW-0175">Coiled coil</keyword>
<comment type="caution">
    <text evidence="2">The sequence shown here is derived from an EMBL/GenBank/DDBJ whole genome shotgun (WGS) entry which is preliminary data.</text>
</comment>
<organism evidence="2 3">
    <name type="scientific">Symbiobacterium terraclitae</name>
    <dbReference type="NCBI Taxonomy" id="557451"/>
    <lineage>
        <taxon>Bacteria</taxon>
        <taxon>Bacillati</taxon>
        <taxon>Bacillota</taxon>
        <taxon>Clostridia</taxon>
        <taxon>Eubacteriales</taxon>
        <taxon>Symbiobacteriaceae</taxon>
        <taxon>Symbiobacterium</taxon>
    </lineage>
</organism>
<proteinExistence type="predicted"/>
<reference evidence="2 3" key="1">
    <citation type="submission" date="2021-03" db="EMBL/GenBank/DDBJ databases">
        <title>Genomic Encyclopedia of Type Strains, Phase IV (KMG-IV): sequencing the most valuable type-strain genomes for metagenomic binning, comparative biology and taxonomic classification.</title>
        <authorList>
            <person name="Goeker M."/>
        </authorList>
    </citation>
    <scope>NUCLEOTIDE SEQUENCE [LARGE SCALE GENOMIC DNA]</scope>
    <source>
        <strain evidence="2 3">DSM 27138</strain>
    </source>
</reference>
<evidence type="ECO:0000313" key="3">
    <source>
        <dbReference type="Proteomes" id="UP001519289"/>
    </source>
</evidence>
<protein>
    <submittedName>
        <fullName evidence="2">Nuclease with TOPRIM domain</fullName>
    </submittedName>
</protein>
<dbReference type="Proteomes" id="UP001519289">
    <property type="component" value="Unassembled WGS sequence"/>
</dbReference>
<evidence type="ECO:0000313" key="2">
    <source>
        <dbReference type="EMBL" id="MBP2016881.1"/>
    </source>
</evidence>
<dbReference type="RefSeq" id="WP_209465019.1">
    <property type="nucleotide sequence ID" value="NZ_JAGGLG010000001.1"/>
</dbReference>
<gene>
    <name evidence="2" type="ORF">J2Z79_000254</name>
</gene>
<name>A0ABS4JPG5_9FIRM</name>
<dbReference type="EMBL" id="JAGGLG010000001">
    <property type="protein sequence ID" value="MBP2016881.1"/>
    <property type="molecule type" value="Genomic_DNA"/>
</dbReference>
<sequence length="145" mass="16722">MPDSGNRRLRRTLWGIALSEAQRRLREQEEQSALELRQLREAIDQVKAEEADLQAQCAALEEQVRDARTRLEQLRTGLDRHQAMAPIQELVLAREIADLEEEHARRMAALQAEQERIRAEIAGRRASLHRWVQSLLASVAERGTR</sequence>